<feature type="transmembrane region" description="Helical" evidence="1">
    <location>
        <begin position="62"/>
        <end position="89"/>
    </location>
</feature>
<feature type="transmembrane region" description="Helical" evidence="1">
    <location>
        <begin position="338"/>
        <end position="362"/>
    </location>
</feature>
<keyword evidence="1" id="KW-0472">Membrane</keyword>
<protein>
    <submittedName>
        <fullName evidence="2">Citrate transporter</fullName>
    </submittedName>
</protein>
<feature type="transmembrane region" description="Helical" evidence="1">
    <location>
        <begin position="21"/>
        <end position="42"/>
    </location>
</feature>
<dbReference type="OrthoDB" id="4393704at2"/>
<gene>
    <name evidence="2" type="ORF">BSZ39_06180</name>
</gene>
<feature type="transmembrane region" description="Helical" evidence="1">
    <location>
        <begin position="406"/>
        <end position="423"/>
    </location>
</feature>
<dbReference type="Proteomes" id="UP000185628">
    <property type="component" value="Unassembled WGS sequence"/>
</dbReference>
<feature type="transmembrane region" description="Helical" evidence="1">
    <location>
        <begin position="227"/>
        <end position="260"/>
    </location>
</feature>
<feature type="transmembrane region" description="Helical" evidence="1">
    <location>
        <begin position="163"/>
        <end position="193"/>
    </location>
</feature>
<evidence type="ECO:0000313" key="2">
    <source>
        <dbReference type="EMBL" id="OKL54042.1"/>
    </source>
</evidence>
<feature type="transmembrane region" description="Helical" evidence="1">
    <location>
        <begin position="280"/>
        <end position="302"/>
    </location>
</feature>
<dbReference type="AlphaFoldDB" id="A0A1Q5Q309"/>
<feature type="transmembrane region" description="Helical" evidence="1">
    <location>
        <begin position="101"/>
        <end position="123"/>
    </location>
</feature>
<accession>A0A1Q5Q309</accession>
<name>A0A1Q5Q309_9ACTO</name>
<proteinExistence type="predicted"/>
<keyword evidence="3" id="KW-1185">Reference proteome</keyword>
<organism evidence="2 3">
    <name type="scientific">Bowdeniella nasicola</name>
    <dbReference type="NCBI Taxonomy" id="208480"/>
    <lineage>
        <taxon>Bacteria</taxon>
        <taxon>Bacillati</taxon>
        <taxon>Actinomycetota</taxon>
        <taxon>Actinomycetes</taxon>
        <taxon>Actinomycetales</taxon>
        <taxon>Actinomycetaceae</taxon>
        <taxon>Bowdeniella</taxon>
    </lineage>
</organism>
<keyword evidence="1" id="KW-0812">Transmembrane</keyword>
<evidence type="ECO:0000313" key="3">
    <source>
        <dbReference type="Proteomes" id="UP000185628"/>
    </source>
</evidence>
<comment type="caution">
    <text evidence="2">The sequence shown here is derived from an EMBL/GenBank/DDBJ whole genome shotgun (WGS) entry which is preliminary data.</text>
</comment>
<keyword evidence="1" id="KW-1133">Transmembrane helix</keyword>
<sequence>MQIAAEIIMGITLILMVIGRTPLYSTAIIGATIAALVSGIPITGEADVTIKSLVLHGLNPVIADMAGVLIFIGAMEHAGFLKVMVNAIIRQGNKLGRGPGVAVAGGIGAGMIGAFTGFTQPAITAVVTGPASVGLGVNPSQSAGTHAHAGHLGNFAGFTHPTLLAIIATVGIRFGWINAIGLATALVIFAVSFMRMRASTRKQQMMSESEVAEAMAQFERKEGEPSIWLVLLPFALLVVGFALGYPVFIVGFLVSLIVMLLGRKNPFATEEAMLDSVKRVAVPLIATVGFLYMSGVIGAIGITELMAGWFEPMINSAPILTIALVSAIAGLLTQSNSASAAIILPMVGIVVAHGDVNSLALAAAAAGPTAIMQYFLTGGPVAALATTIPVVPGSELKEANRFQRPSQLAGLAFVVLVAVLIGGF</sequence>
<feature type="transmembrane region" description="Helical" evidence="1">
    <location>
        <begin position="374"/>
        <end position="394"/>
    </location>
</feature>
<evidence type="ECO:0000256" key="1">
    <source>
        <dbReference type="SAM" id="Phobius"/>
    </source>
</evidence>
<feature type="transmembrane region" description="Helical" evidence="1">
    <location>
        <begin position="314"/>
        <end position="332"/>
    </location>
</feature>
<dbReference type="RefSeq" id="WP_073716499.1">
    <property type="nucleotide sequence ID" value="NZ_MQVR01000029.1"/>
</dbReference>
<reference evidence="3" key="1">
    <citation type="submission" date="2016-12" db="EMBL/GenBank/DDBJ databases">
        <authorList>
            <person name="Meng X."/>
        </authorList>
    </citation>
    <scope>NUCLEOTIDE SEQUENCE [LARGE SCALE GENOMIC DNA]</scope>
    <source>
        <strain evidence="3">DSM 19116</strain>
    </source>
</reference>
<dbReference type="EMBL" id="MQVR01000029">
    <property type="protein sequence ID" value="OKL54042.1"/>
    <property type="molecule type" value="Genomic_DNA"/>
</dbReference>